<evidence type="ECO:0000313" key="2">
    <source>
        <dbReference type="EMBL" id="UNO47677.1"/>
    </source>
</evidence>
<dbReference type="EMBL" id="CP080467">
    <property type="protein sequence ID" value="UNO47606.1"/>
    <property type="molecule type" value="Genomic_DNA"/>
</dbReference>
<evidence type="ECO:0000313" key="5">
    <source>
        <dbReference type="EMBL" id="UNO48742.1"/>
    </source>
</evidence>
<dbReference type="EMBL" id="CP080467">
    <property type="protein sequence ID" value="UNO47677.1"/>
    <property type="molecule type" value="Genomic_DNA"/>
</dbReference>
<accession>A0A9E7CZK3</accession>
<dbReference type="KEGG" id="aaco:K1I37_17690"/>
<evidence type="ECO:0000313" key="1">
    <source>
        <dbReference type="EMBL" id="UNO47606.1"/>
    </source>
</evidence>
<organism evidence="5 8">
    <name type="scientific">Alicyclobacillus acidoterrestris (strain ATCC 49025 / DSM 3922 / CIP 106132 / NCIMB 13137 / GD3B)</name>
    <dbReference type="NCBI Taxonomy" id="1356854"/>
    <lineage>
        <taxon>Bacteria</taxon>
        <taxon>Bacillati</taxon>
        <taxon>Bacillota</taxon>
        <taxon>Bacilli</taxon>
        <taxon>Bacillales</taxon>
        <taxon>Alicyclobacillaceae</taxon>
        <taxon>Alicyclobacillus</taxon>
    </lineage>
</organism>
<evidence type="ECO:0000313" key="8">
    <source>
        <dbReference type="Proteomes" id="UP000829401"/>
    </source>
</evidence>
<evidence type="ECO:0000313" key="4">
    <source>
        <dbReference type="EMBL" id="UNO48471.1"/>
    </source>
</evidence>
<dbReference type="KEGG" id="aaco:K1I37_13870"/>
<dbReference type="NCBIfam" id="NF047593">
    <property type="entry name" value="IS66_ISAeme5_TnpA"/>
    <property type="match status" value="1"/>
</dbReference>
<protein>
    <submittedName>
        <fullName evidence="5">IS66 family insertion sequence element accessory protein TnpB</fullName>
    </submittedName>
</protein>
<dbReference type="KEGG" id="aaco:K1I37_02460"/>
<dbReference type="KEGG" id="aaco:K1I37_20675"/>
<evidence type="ECO:0000313" key="7">
    <source>
        <dbReference type="EMBL" id="UNO49433.1"/>
    </source>
</evidence>
<dbReference type="KEGG" id="aaco:K1I37_13355"/>
<dbReference type="Proteomes" id="UP000829401">
    <property type="component" value="Chromosome"/>
</dbReference>
<dbReference type="KEGG" id="aaco:K1I37_19170"/>
<evidence type="ECO:0000313" key="6">
    <source>
        <dbReference type="EMBL" id="UNO48963.1"/>
    </source>
</evidence>
<dbReference type="EMBL" id="CP080467">
    <property type="protein sequence ID" value="UNO48742.1"/>
    <property type="molecule type" value="Genomic_DNA"/>
</dbReference>
<proteinExistence type="predicted"/>
<dbReference type="EMBL" id="CP080467">
    <property type="protein sequence ID" value="UNO48963.1"/>
    <property type="molecule type" value="Genomic_DNA"/>
</dbReference>
<reference evidence="5" key="1">
    <citation type="submission" date="2021-07" db="EMBL/GenBank/DDBJ databases">
        <title>The complete genome sequence of Alicyclobacillus acidoterrestris DSM 3922, a guaiacol producing strain.</title>
        <authorList>
            <person name="Leonardo I.C."/>
            <person name="Barreto Crespo M.T."/>
            <person name="Gaspar F.B."/>
        </authorList>
    </citation>
    <scope>NUCLEOTIDE SEQUENCE</scope>
    <source>
        <strain evidence="5">DSM 3922</strain>
    </source>
</reference>
<dbReference type="EMBL" id="CP080467">
    <property type="protein sequence ID" value="UNO48471.1"/>
    <property type="molecule type" value="Genomic_DNA"/>
</dbReference>
<sequence>MSRTELREEWESRLTEFESSGQTATVWCAVHGINIHRFRYWSSKLRGNRRKPSNGEVRWLSVEMESVIKPSSNEALTVQVGQARIEVSEGFNTKLFIQVVQALADAHP</sequence>
<gene>
    <name evidence="7" type="ORF">K1I37_02460</name>
    <name evidence="1" type="ORF">K1I37_12960</name>
    <name evidence="2" type="ORF">K1I37_13355</name>
    <name evidence="3" type="ORF">K1I37_13870</name>
    <name evidence="4" type="ORF">K1I37_17690</name>
    <name evidence="5" type="ORF">K1I37_19170</name>
    <name evidence="6" type="ORF">K1I37_20675</name>
</gene>
<dbReference type="AlphaFoldDB" id="A0A9E7CZK3"/>
<keyword evidence="8" id="KW-1185">Reference proteome</keyword>
<name>A0A9E7CZK3_ALIAG</name>
<reference evidence="8" key="2">
    <citation type="journal article" date="2022" name="G3 (Bethesda)">
        <title>Unveiling the complete genome sequence of Alicyclobacillus acidoterrestris DSM 3922T, a taint-producing strain.</title>
        <authorList>
            <person name="Leonardo I.C."/>
            <person name="Barreto Crespo M.T."/>
            <person name="Gaspar F.B."/>
        </authorList>
    </citation>
    <scope>NUCLEOTIDE SEQUENCE [LARGE SCALE GENOMIC DNA]</scope>
    <source>
        <strain evidence="8">DSM 3922</strain>
    </source>
</reference>
<evidence type="ECO:0000313" key="3">
    <source>
        <dbReference type="EMBL" id="UNO47769.1"/>
    </source>
</evidence>
<dbReference type="EMBL" id="CP080467">
    <property type="protein sequence ID" value="UNO47769.1"/>
    <property type="molecule type" value="Genomic_DNA"/>
</dbReference>
<dbReference type="EMBL" id="CP080467">
    <property type="protein sequence ID" value="UNO49433.1"/>
    <property type="molecule type" value="Genomic_DNA"/>
</dbReference>
<dbReference type="KEGG" id="aaco:K1I37_12960"/>